<evidence type="ECO:0000259" key="3">
    <source>
        <dbReference type="PROSITE" id="PS50097"/>
    </source>
</evidence>
<feature type="domain" description="BTB" evidence="3">
    <location>
        <begin position="101"/>
        <end position="168"/>
    </location>
</feature>
<evidence type="ECO:0000256" key="1">
    <source>
        <dbReference type="ARBA" id="ARBA00022441"/>
    </source>
</evidence>
<keyword evidence="1" id="KW-0880">Kelch repeat</keyword>
<protein>
    <submittedName>
        <fullName evidence="4">KLHL24_35</fullName>
    </submittedName>
</protein>
<dbReference type="InterPro" id="IPR011333">
    <property type="entry name" value="SKP1/BTB/POZ_sf"/>
</dbReference>
<name>A0A8S3RTW9_MYTED</name>
<dbReference type="SMART" id="SM00612">
    <property type="entry name" value="Kelch"/>
    <property type="match status" value="2"/>
</dbReference>
<sequence length="654" mass="74383">MAPIYIRKSTKSRVKDNFIQKIINIHCFEDNTTRPKLQRDERLSTRSRGSSIRGVGEDAEISLRDICDTSMSSQVIISPEKVYSTGLLEGIQRLWNTGDHSDVIILVGEKTFKCHKFMLAAVSTYFDAMFSSGMRESVSGEVTFPEMDPDLFDCVIKFVYSGDIELTIDNGVEILSIASVLQIKMLQQICEDFLYPHITSENCLKIWKLASFHDCHNLANHAIKIVAANYQEIRKTSDFVELEGKELASIMKEDNLQTDSEDRLCDTVFQWLEHDLEKRKKFCGNLFENIRLSFLNPEYLLTIEDRHDFLKDDLETMKYINEAKKYHLLPARQQDICNKQTRYRLSSGTEEVVVLLGGCESTTPPYIRSLQVICYSFQSKEWFELSALPYDPGIEFASCTYKNDIFVSGGGSMQNCLLRYDADKNKWVQMATMKSGRRRHSVVAVTGGLYALGGYDNKLEDGSRMLSSIELYDIREDEWSEVGQLPIAISSFSAAVVGESIYTFGGEKNDRKDTAFIQCFDTRMRQSCKLDAKIPMACKLTRSVTVNSRVFLIFYDGRVVEFCKDTKESRKTYCRTVGRLTAYQRIHFGVIHYQGNIIVLGGEIESNTLCKDLIMFDPSTSGCTTLSDTLPAPRLIDGCVKIAALKKHMKPLQK</sequence>
<evidence type="ECO:0000313" key="5">
    <source>
        <dbReference type="Proteomes" id="UP000683360"/>
    </source>
</evidence>
<keyword evidence="2" id="KW-0677">Repeat</keyword>
<dbReference type="PIRSF" id="PIRSF037037">
    <property type="entry name" value="Kelch-like_protein_gigaxonin"/>
    <property type="match status" value="1"/>
</dbReference>
<dbReference type="SMART" id="SM00225">
    <property type="entry name" value="BTB"/>
    <property type="match status" value="1"/>
</dbReference>
<dbReference type="SMART" id="SM00875">
    <property type="entry name" value="BACK"/>
    <property type="match status" value="1"/>
</dbReference>
<evidence type="ECO:0000256" key="2">
    <source>
        <dbReference type="ARBA" id="ARBA00022737"/>
    </source>
</evidence>
<dbReference type="Gene3D" id="1.25.40.420">
    <property type="match status" value="1"/>
</dbReference>
<dbReference type="Pfam" id="PF00651">
    <property type="entry name" value="BTB"/>
    <property type="match status" value="1"/>
</dbReference>
<dbReference type="InterPro" id="IPR015915">
    <property type="entry name" value="Kelch-typ_b-propeller"/>
</dbReference>
<dbReference type="SUPFAM" id="SSF117281">
    <property type="entry name" value="Kelch motif"/>
    <property type="match status" value="1"/>
</dbReference>
<comment type="caution">
    <text evidence="4">The sequence shown here is derived from an EMBL/GenBank/DDBJ whole genome shotgun (WGS) entry which is preliminary data.</text>
</comment>
<dbReference type="Pfam" id="PF07707">
    <property type="entry name" value="BACK"/>
    <property type="match status" value="1"/>
</dbReference>
<dbReference type="SUPFAM" id="SSF54695">
    <property type="entry name" value="POZ domain"/>
    <property type="match status" value="1"/>
</dbReference>
<dbReference type="EMBL" id="CAJPWZ010001303">
    <property type="protein sequence ID" value="CAG2212587.1"/>
    <property type="molecule type" value="Genomic_DNA"/>
</dbReference>
<dbReference type="PANTHER" id="PTHR45632">
    <property type="entry name" value="LD33804P"/>
    <property type="match status" value="1"/>
</dbReference>
<gene>
    <name evidence="4" type="ORF">MEDL_26551</name>
</gene>
<dbReference type="Proteomes" id="UP000683360">
    <property type="component" value="Unassembled WGS sequence"/>
</dbReference>
<dbReference type="OrthoDB" id="6046394at2759"/>
<organism evidence="4 5">
    <name type="scientific">Mytilus edulis</name>
    <name type="common">Blue mussel</name>
    <dbReference type="NCBI Taxonomy" id="6550"/>
    <lineage>
        <taxon>Eukaryota</taxon>
        <taxon>Metazoa</taxon>
        <taxon>Spiralia</taxon>
        <taxon>Lophotrochozoa</taxon>
        <taxon>Mollusca</taxon>
        <taxon>Bivalvia</taxon>
        <taxon>Autobranchia</taxon>
        <taxon>Pteriomorphia</taxon>
        <taxon>Mytilida</taxon>
        <taxon>Mytiloidea</taxon>
        <taxon>Mytilidae</taxon>
        <taxon>Mytilinae</taxon>
        <taxon>Mytilus</taxon>
    </lineage>
</organism>
<evidence type="ECO:0000313" key="4">
    <source>
        <dbReference type="EMBL" id="CAG2212587.1"/>
    </source>
</evidence>
<dbReference type="PANTHER" id="PTHR45632:SF5">
    <property type="entry name" value="KELCH-LIKE PROTEIN 22"/>
    <property type="match status" value="1"/>
</dbReference>
<dbReference type="Gene3D" id="2.120.10.80">
    <property type="entry name" value="Kelch-type beta propeller"/>
    <property type="match status" value="1"/>
</dbReference>
<dbReference type="InterPro" id="IPR000210">
    <property type="entry name" value="BTB/POZ_dom"/>
</dbReference>
<dbReference type="InterPro" id="IPR006652">
    <property type="entry name" value="Kelch_1"/>
</dbReference>
<keyword evidence="5" id="KW-1185">Reference proteome</keyword>
<dbReference type="FunFam" id="1.25.40.420:FF:000001">
    <property type="entry name" value="Kelch-like family member 12"/>
    <property type="match status" value="1"/>
</dbReference>
<dbReference type="AlphaFoldDB" id="A0A8S3RTW9"/>
<dbReference type="Pfam" id="PF24681">
    <property type="entry name" value="Kelch_KLHDC2_KLHL20_DRC7"/>
    <property type="match status" value="1"/>
</dbReference>
<accession>A0A8S3RTW9</accession>
<dbReference type="Gene3D" id="3.30.710.10">
    <property type="entry name" value="Potassium Channel Kv1.1, Chain A"/>
    <property type="match status" value="1"/>
</dbReference>
<dbReference type="PROSITE" id="PS50097">
    <property type="entry name" value="BTB"/>
    <property type="match status" value="1"/>
</dbReference>
<dbReference type="InterPro" id="IPR011705">
    <property type="entry name" value="BACK"/>
</dbReference>
<proteinExistence type="predicted"/>
<reference evidence="4" key="1">
    <citation type="submission" date="2021-03" db="EMBL/GenBank/DDBJ databases">
        <authorList>
            <person name="Bekaert M."/>
        </authorList>
    </citation>
    <scope>NUCLEOTIDE SEQUENCE</scope>
</reference>
<dbReference type="InterPro" id="IPR017096">
    <property type="entry name" value="BTB-kelch_protein"/>
</dbReference>